<organism evidence="8 9">
    <name type="scientific">Orenia marismortui</name>
    <dbReference type="NCBI Taxonomy" id="46469"/>
    <lineage>
        <taxon>Bacteria</taxon>
        <taxon>Bacillati</taxon>
        <taxon>Bacillota</taxon>
        <taxon>Clostridia</taxon>
        <taxon>Halanaerobiales</taxon>
        <taxon>Halobacteroidaceae</taxon>
        <taxon>Orenia</taxon>
    </lineage>
</organism>
<dbReference type="InterPro" id="IPR002571">
    <property type="entry name" value="HrcA"/>
</dbReference>
<proteinExistence type="inferred from homology"/>
<dbReference type="InterPro" id="IPR023120">
    <property type="entry name" value="WHTH_transcript_rep_HrcA_IDD"/>
</dbReference>
<comment type="similarity">
    <text evidence="6">Belongs to the HrcA family.</text>
</comment>
<keyword evidence="4 6" id="KW-0804">Transcription</keyword>
<dbReference type="HAMAP" id="MF_00081">
    <property type="entry name" value="HrcA"/>
    <property type="match status" value="1"/>
</dbReference>
<gene>
    <name evidence="6" type="primary">hrcA</name>
    <name evidence="8" type="ORF">C7959_11654</name>
</gene>
<dbReference type="InterPro" id="IPR036388">
    <property type="entry name" value="WH-like_DNA-bd_sf"/>
</dbReference>
<dbReference type="InterPro" id="IPR029016">
    <property type="entry name" value="GAF-like_dom_sf"/>
</dbReference>
<dbReference type="NCBIfam" id="TIGR00331">
    <property type="entry name" value="hrcA"/>
    <property type="match status" value="1"/>
</dbReference>
<protein>
    <recommendedName>
        <fullName evidence="6">Heat-inducible transcription repressor HrcA</fullName>
    </recommendedName>
</protein>
<dbReference type="Pfam" id="PF01628">
    <property type="entry name" value="HrcA"/>
    <property type="match status" value="1"/>
</dbReference>
<evidence type="ECO:0000256" key="2">
    <source>
        <dbReference type="ARBA" id="ARBA00023015"/>
    </source>
</evidence>
<dbReference type="Gene3D" id="1.10.10.10">
    <property type="entry name" value="Winged helix-like DNA-binding domain superfamily/Winged helix DNA-binding domain"/>
    <property type="match status" value="1"/>
</dbReference>
<dbReference type="RefSeq" id="WP_243832491.1">
    <property type="nucleotide sequence ID" value="NZ_SOEG01000016.1"/>
</dbReference>
<dbReference type="GO" id="GO:0003677">
    <property type="term" value="F:DNA binding"/>
    <property type="evidence" value="ECO:0007669"/>
    <property type="project" value="InterPro"/>
</dbReference>
<comment type="function">
    <text evidence="5 6">Negative regulator of class I heat shock genes (grpE-dnaK-dnaJ and groELS operons). Prevents heat-shock induction of these operons.</text>
</comment>
<keyword evidence="2 6" id="KW-0805">Transcription regulation</keyword>
<dbReference type="InterPro" id="IPR021153">
    <property type="entry name" value="HrcA_C"/>
</dbReference>
<dbReference type="Gene3D" id="3.30.450.40">
    <property type="match status" value="1"/>
</dbReference>
<keyword evidence="1 6" id="KW-0678">Repressor</keyword>
<evidence type="ECO:0000259" key="7">
    <source>
        <dbReference type="Pfam" id="PF01628"/>
    </source>
</evidence>
<evidence type="ECO:0000256" key="1">
    <source>
        <dbReference type="ARBA" id="ARBA00022491"/>
    </source>
</evidence>
<keyword evidence="3 6" id="KW-0346">Stress response</keyword>
<evidence type="ECO:0000313" key="8">
    <source>
        <dbReference type="EMBL" id="TDX51076.1"/>
    </source>
</evidence>
<evidence type="ECO:0000256" key="6">
    <source>
        <dbReference type="HAMAP-Rule" id="MF_00081"/>
    </source>
</evidence>
<reference evidence="8 9" key="1">
    <citation type="submission" date="2019-03" db="EMBL/GenBank/DDBJ databases">
        <title>Subsurface microbial communities from deep shales in Ohio and West Virginia, USA.</title>
        <authorList>
            <person name="Wrighton K."/>
        </authorList>
    </citation>
    <scope>NUCLEOTIDE SEQUENCE [LARGE SCALE GENOMIC DNA]</scope>
    <source>
        <strain evidence="8 9">MSL 6dP</strain>
    </source>
</reference>
<dbReference type="PIRSF" id="PIRSF005485">
    <property type="entry name" value="HrcA"/>
    <property type="match status" value="1"/>
</dbReference>
<dbReference type="InterPro" id="IPR036390">
    <property type="entry name" value="WH_DNA-bd_sf"/>
</dbReference>
<keyword evidence="9" id="KW-1185">Reference proteome</keyword>
<evidence type="ECO:0000256" key="4">
    <source>
        <dbReference type="ARBA" id="ARBA00023163"/>
    </source>
</evidence>
<dbReference type="AlphaFoldDB" id="A0A4R8H7S1"/>
<dbReference type="FunFam" id="1.10.10.10:FF:000049">
    <property type="entry name" value="Heat-inducible transcription repressor HrcA"/>
    <property type="match status" value="1"/>
</dbReference>
<dbReference type="EMBL" id="SOEG01000016">
    <property type="protein sequence ID" value="TDX51076.1"/>
    <property type="molecule type" value="Genomic_DNA"/>
</dbReference>
<sequence length="344" mass="39150">MTERKKRILKAIVNEYVMTAEPVGSRTLARRYDFGVSPATIRNDMADLEEESYLEQPHRSAGRVPTDKGYRFYVDALMELKKLSRQKSEFIKKGKFLYKENGIQEFVQQTSQMLSDLTNYTSVVSSPQIEESVFQHLQLVPMSSKRVLLVLITDTGLVKNKIIDLPERISHQELDQLSRFLNERLVGLSLNEISKEVLLELSTELINRISVTLRNLDFINKEINKNTLPKYGKIYLGGTAHILDQPEFNDISKIKTVLRLLEQDKLLYGIMDNIGDKEGVEIIIGSENTFDEIKECSFVAATYHLNGRPIGKIGVIGPTRMEYANVVGSVKFMADLLSELLTNK</sequence>
<accession>A0A4R8H7S1</accession>
<feature type="domain" description="Heat-inducible transcription repressor HrcA C-terminal" evidence="7">
    <location>
        <begin position="105"/>
        <end position="327"/>
    </location>
</feature>
<evidence type="ECO:0000256" key="3">
    <source>
        <dbReference type="ARBA" id="ARBA00023016"/>
    </source>
</evidence>
<dbReference type="PANTHER" id="PTHR34824:SF1">
    <property type="entry name" value="HEAT-INDUCIBLE TRANSCRIPTION REPRESSOR HRCA"/>
    <property type="match status" value="1"/>
</dbReference>
<dbReference type="Proteomes" id="UP000295832">
    <property type="component" value="Unassembled WGS sequence"/>
</dbReference>
<evidence type="ECO:0000313" key="9">
    <source>
        <dbReference type="Proteomes" id="UP000295832"/>
    </source>
</evidence>
<dbReference type="PANTHER" id="PTHR34824">
    <property type="entry name" value="HEAT-INDUCIBLE TRANSCRIPTION REPRESSOR HRCA"/>
    <property type="match status" value="1"/>
</dbReference>
<dbReference type="Gene3D" id="3.30.390.60">
    <property type="entry name" value="Heat-inducible transcription repressor hrca homolog, domain 3"/>
    <property type="match status" value="1"/>
</dbReference>
<dbReference type="GO" id="GO:0045892">
    <property type="term" value="P:negative regulation of DNA-templated transcription"/>
    <property type="evidence" value="ECO:0007669"/>
    <property type="project" value="UniProtKB-UniRule"/>
</dbReference>
<name>A0A4R8H7S1_9FIRM</name>
<dbReference type="SUPFAM" id="SSF46785">
    <property type="entry name" value="Winged helix' DNA-binding domain"/>
    <property type="match status" value="1"/>
</dbReference>
<evidence type="ECO:0000256" key="5">
    <source>
        <dbReference type="ARBA" id="ARBA00055319"/>
    </source>
</evidence>
<dbReference type="SUPFAM" id="SSF55781">
    <property type="entry name" value="GAF domain-like"/>
    <property type="match status" value="1"/>
</dbReference>
<comment type="caution">
    <text evidence="8">The sequence shown here is derived from an EMBL/GenBank/DDBJ whole genome shotgun (WGS) entry which is preliminary data.</text>
</comment>
<dbReference type="STRING" id="926561.GCA_000379025_00593"/>